<dbReference type="GO" id="GO:0035556">
    <property type="term" value="P:intracellular signal transduction"/>
    <property type="evidence" value="ECO:0007669"/>
    <property type="project" value="TreeGrafter"/>
</dbReference>
<dbReference type="PANTHER" id="PTHR23171">
    <property type="entry name" value="GDOWN1"/>
    <property type="match status" value="1"/>
</dbReference>
<sequence>MMQQIIIKKIPGEIPGPTPKEKQGYIEDLTKKTKSELLELIERQDKLLGNKKFISRLPDKGAKITQLRSRLAEELAQRDEVEKACGLLSGLNLGKPSVTDEIEWTGNYSPNNKCNKLDSDDESDDERNPFKILASQAGVVGKDDVYVKRLCDKLQKPTETKKEKYLPHRTTKSGQLDGYKKPLGPHWEVTAATPPPPVHGDTKLISLNESLDLQKEQATKLQELQAKQAAETLAAQFRFEDGRHIA</sequence>
<dbReference type="InterPro" id="IPR051375">
    <property type="entry name" value="Tuftelin_GRINL1A/MYZAP/CCD68"/>
</dbReference>
<evidence type="ECO:0000313" key="1">
    <source>
        <dbReference type="EMBL" id="KAJ9598838.1"/>
    </source>
</evidence>
<dbReference type="Proteomes" id="UP001233999">
    <property type="component" value="Unassembled WGS sequence"/>
</dbReference>
<accession>A0AAD8AJH4</accession>
<dbReference type="PANTHER" id="PTHR23171:SF13">
    <property type="entry name" value="DNA-DIRECTED RNA POLYMERASE II SUBUNIT GRINL1A"/>
    <property type="match status" value="1"/>
</dbReference>
<dbReference type="GO" id="GO:0005634">
    <property type="term" value="C:nucleus"/>
    <property type="evidence" value="ECO:0007669"/>
    <property type="project" value="InterPro"/>
</dbReference>
<keyword evidence="2" id="KW-1185">Reference proteome</keyword>
<protein>
    <submittedName>
        <fullName evidence="1">Uncharacterized protein</fullName>
    </submittedName>
</protein>
<gene>
    <name evidence="1" type="ORF">L9F63_026625</name>
</gene>
<dbReference type="PRINTS" id="PR02085">
    <property type="entry name" value="POLR2GRINL1"/>
</dbReference>
<dbReference type="InterPro" id="IPR026213">
    <property type="entry name" value="GRINL1"/>
</dbReference>
<organism evidence="1 2">
    <name type="scientific">Diploptera punctata</name>
    <name type="common">Pacific beetle cockroach</name>
    <dbReference type="NCBI Taxonomy" id="6984"/>
    <lineage>
        <taxon>Eukaryota</taxon>
        <taxon>Metazoa</taxon>
        <taxon>Ecdysozoa</taxon>
        <taxon>Arthropoda</taxon>
        <taxon>Hexapoda</taxon>
        <taxon>Insecta</taxon>
        <taxon>Pterygota</taxon>
        <taxon>Neoptera</taxon>
        <taxon>Polyneoptera</taxon>
        <taxon>Dictyoptera</taxon>
        <taxon>Blattodea</taxon>
        <taxon>Blaberoidea</taxon>
        <taxon>Blaberidae</taxon>
        <taxon>Diplopterinae</taxon>
        <taxon>Diploptera</taxon>
    </lineage>
</organism>
<dbReference type="GO" id="GO:0006368">
    <property type="term" value="P:transcription elongation by RNA polymerase II"/>
    <property type="evidence" value="ECO:0007669"/>
    <property type="project" value="InterPro"/>
</dbReference>
<reference evidence="1" key="2">
    <citation type="submission" date="2023-05" db="EMBL/GenBank/DDBJ databases">
        <authorList>
            <person name="Fouks B."/>
        </authorList>
    </citation>
    <scope>NUCLEOTIDE SEQUENCE</scope>
    <source>
        <strain evidence="1">Stay&amp;Tobe</strain>
        <tissue evidence="1">Testes</tissue>
    </source>
</reference>
<dbReference type="GO" id="GO:0003711">
    <property type="term" value="F:transcription elongation factor activity"/>
    <property type="evidence" value="ECO:0007669"/>
    <property type="project" value="InterPro"/>
</dbReference>
<comment type="caution">
    <text evidence="1">The sequence shown here is derived from an EMBL/GenBank/DDBJ whole genome shotgun (WGS) entry which is preliminary data.</text>
</comment>
<dbReference type="AlphaFoldDB" id="A0AAD8AJH4"/>
<evidence type="ECO:0000313" key="2">
    <source>
        <dbReference type="Proteomes" id="UP001233999"/>
    </source>
</evidence>
<dbReference type="EMBL" id="JASPKZ010000981">
    <property type="protein sequence ID" value="KAJ9598838.1"/>
    <property type="molecule type" value="Genomic_DNA"/>
</dbReference>
<name>A0AAD8AJH4_DIPPU</name>
<dbReference type="Pfam" id="PF15328">
    <property type="entry name" value="GCOM2"/>
    <property type="match status" value="1"/>
</dbReference>
<proteinExistence type="predicted"/>
<reference evidence="1" key="1">
    <citation type="journal article" date="2023" name="IScience">
        <title>Live-bearing cockroach genome reveals convergent evolutionary mechanisms linked to viviparity in insects and beyond.</title>
        <authorList>
            <person name="Fouks B."/>
            <person name="Harrison M.C."/>
            <person name="Mikhailova A.A."/>
            <person name="Marchal E."/>
            <person name="English S."/>
            <person name="Carruthers M."/>
            <person name="Jennings E.C."/>
            <person name="Chiamaka E.L."/>
            <person name="Frigard R.A."/>
            <person name="Pippel M."/>
            <person name="Attardo G.M."/>
            <person name="Benoit J.B."/>
            <person name="Bornberg-Bauer E."/>
            <person name="Tobe S.S."/>
        </authorList>
    </citation>
    <scope>NUCLEOTIDE SEQUENCE</scope>
    <source>
        <strain evidence="1">Stay&amp;Tobe</strain>
    </source>
</reference>